<evidence type="ECO:0000313" key="4">
    <source>
        <dbReference type="EMBL" id="TFL03034.1"/>
    </source>
</evidence>
<evidence type="ECO:0000256" key="1">
    <source>
        <dbReference type="SAM" id="MobiDB-lite"/>
    </source>
</evidence>
<feature type="compositionally biased region" description="Gly residues" evidence="1">
    <location>
        <begin position="91"/>
        <end position="101"/>
    </location>
</feature>
<protein>
    <submittedName>
        <fullName evidence="4">Uncharacterized protein</fullName>
    </submittedName>
</protein>
<evidence type="ECO:0000313" key="5">
    <source>
        <dbReference type="Proteomes" id="UP000305067"/>
    </source>
</evidence>
<sequence>MMTNSTNFTTVPAHLLPRLLVLLSLISGSLAQYRRPRRRRIGGGIIAGIVVAVIVVIVIPLMVCMMIKRRRRLAGLRPATVPGGPVPGKGLESGHGGGHVGGPSPYANGIGGQQHHTGFGSHNNNNTNASYNPPSNPPPNMTQGGDVTTPPPAYGQAPVGGQSFAAPLGAPPTAHTTNNDGFVGGFRS</sequence>
<feature type="compositionally biased region" description="Low complexity" evidence="1">
    <location>
        <begin position="123"/>
        <end position="133"/>
    </location>
</feature>
<keyword evidence="2" id="KW-0812">Transmembrane</keyword>
<feature type="signal peptide" evidence="3">
    <location>
        <begin position="1"/>
        <end position="31"/>
    </location>
</feature>
<keyword evidence="3" id="KW-0732">Signal</keyword>
<keyword evidence="2" id="KW-1133">Transmembrane helix</keyword>
<dbReference type="Proteomes" id="UP000305067">
    <property type="component" value="Unassembled WGS sequence"/>
</dbReference>
<name>A0A5C3QXD6_9AGAR</name>
<reference evidence="4 5" key="1">
    <citation type="journal article" date="2019" name="Nat. Ecol. Evol.">
        <title>Megaphylogeny resolves global patterns of mushroom evolution.</title>
        <authorList>
            <person name="Varga T."/>
            <person name="Krizsan K."/>
            <person name="Foldi C."/>
            <person name="Dima B."/>
            <person name="Sanchez-Garcia M."/>
            <person name="Sanchez-Ramirez S."/>
            <person name="Szollosi G.J."/>
            <person name="Szarkandi J.G."/>
            <person name="Papp V."/>
            <person name="Albert L."/>
            <person name="Andreopoulos W."/>
            <person name="Angelini C."/>
            <person name="Antonin V."/>
            <person name="Barry K.W."/>
            <person name="Bougher N.L."/>
            <person name="Buchanan P."/>
            <person name="Buyck B."/>
            <person name="Bense V."/>
            <person name="Catcheside P."/>
            <person name="Chovatia M."/>
            <person name="Cooper J."/>
            <person name="Damon W."/>
            <person name="Desjardin D."/>
            <person name="Finy P."/>
            <person name="Geml J."/>
            <person name="Haridas S."/>
            <person name="Hughes K."/>
            <person name="Justo A."/>
            <person name="Karasinski D."/>
            <person name="Kautmanova I."/>
            <person name="Kiss B."/>
            <person name="Kocsube S."/>
            <person name="Kotiranta H."/>
            <person name="LaButti K.M."/>
            <person name="Lechner B.E."/>
            <person name="Liimatainen K."/>
            <person name="Lipzen A."/>
            <person name="Lukacs Z."/>
            <person name="Mihaltcheva S."/>
            <person name="Morgado L.N."/>
            <person name="Niskanen T."/>
            <person name="Noordeloos M.E."/>
            <person name="Ohm R.A."/>
            <person name="Ortiz-Santana B."/>
            <person name="Ovrebo C."/>
            <person name="Racz N."/>
            <person name="Riley R."/>
            <person name="Savchenko A."/>
            <person name="Shiryaev A."/>
            <person name="Soop K."/>
            <person name="Spirin V."/>
            <person name="Szebenyi C."/>
            <person name="Tomsovsky M."/>
            <person name="Tulloss R.E."/>
            <person name="Uehling J."/>
            <person name="Grigoriev I.V."/>
            <person name="Vagvolgyi C."/>
            <person name="Papp T."/>
            <person name="Martin F.M."/>
            <person name="Miettinen O."/>
            <person name="Hibbett D.S."/>
            <person name="Nagy L.G."/>
        </authorList>
    </citation>
    <scope>NUCLEOTIDE SEQUENCE [LARGE SCALE GENOMIC DNA]</scope>
    <source>
        <strain evidence="4 5">CBS 309.79</strain>
    </source>
</reference>
<feature type="chain" id="PRO_5022904969" evidence="3">
    <location>
        <begin position="32"/>
        <end position="188"/>
    </location>
</feature>
<proteinExistence type="predicted"/>
<organism evidence="4 5">
    <name type="scientific">Pterulicium gracile</name>
    <dbReference type="NCBI Taxonomy" id="1884261"/>
    <lineage>
        <taxon>Eukaryota</taxon>
        <taxon>Fungi</taxon>
        <taxon>Dikarya</taxon>
        <taxon>Basidiomycota</taxon>
        <taxon>Agaricomycotina</taxon>
        <taxon>Agaricomycetes</taxon>
        <taxon>Agaricomycetidae</taxon>
        <taxon>Agaricales</taxon>
        <taxon>Pleurotineae</taxon>
        <taxon>Pterulaceae</taxon>
        <taxon>Pterulicium</taxon>
    </lineage>
</organism>
<accession>A0A5C3QXD6</accession>
<keyword evidence="5" id="KW-1185">Reference proteome</keyword>
<keyword evidence="2" id="KW-0472">Membrane</keyword>
<evidence type="ECO:0000256" key="3">
    <source>
        <dbReference type="SAM" id="SignalP"/>
    </source>
</evidence>
<dbReference type="EMBL" id="ML178821">
    <property type="protein sequence ID" value="TFL03034.1"/>
    <property type="molecule type" value="Genomic_DNA"/>
</dbReference>
<feature type="transmembrane region" description="Helical" evidence="2">
    <location>
        <begin position="41"/>
        <end position="67"/>
    </location>
</feature>
<evidence type="ECO:0000256" key="2">
    <source>
        <dbReference type="SAM" id="Phobius"/>
    </source>
</evidence>
<dbReference type="AlphaFoldDB" id="A0A5C3QXD6"/>
<gene>
    <name evidence="4" type="ORF">BDV98DRAFT_565288</name>
</gene>
<feature type="region of interest" description="Disordered" evidence="1">
    <location>
        <begin position="77"/>
        <end position="188"/>
    </location>
</feature>